<comment type="caution">
    <text evidence="3">The sequence shown here is derived from an EMBL/GenBank/DDBJ whole genome shotgun (WGS) entry which is preliminary data.</text>
</comment>
<dbReference type="InterPro" id="IPR011234">
    <property type="entry name" value="Fumarylacetoacetase-like_C"/>
</dbReference>
<dbReference type="InterPro" id="IPR036663">
    <property type="entry name" value="Fumarylacetoacetase_C_sf"/>
</dbReference>
<proteinExistence type="predicted"/>
<gene>
    <name evidence="3" type="ORF">ACFPRA_10645</name>
</gene>
<dbReference type="Proteomes" id="UP001596109">
    <property type="component" value="Unassembled WGS sequence"/>
</dbReference>
<dbReference type="InterPro" id="IPR050772">
    <property type="entry name" value="Hydratase-Decarb/MhpD_sf"/>
</dbReference>
<dbReference type="Gene3D" id="3.90.850.10">
    <property type="entry name" value="Fumarylacetoacetase-like, C-terminal domain"/>
    <property type="match status" value="1"/>
</dbReference>
<dbReference type="Pfam" id="PF01557">
    <property type="entry name" value="FAA_hydrolase"/>
    <property type="match status" value="1"/>
</dbReference>
<dbReference type="PANTHER" id="PTHR30143">
    <property type="entry name" value="ACID HYDRATASE"/>
    <property type="match status" value="1"/>
</dbReference>
<dbReference type="EMBL" id="JBHSNO010000005">
    <property type="protein sequence ID" value="MFC5589348.1"/>
    <property type="molecule type" value="Genomic_DNA"/>
</dbReference>
<name>A0ABW0TLV6_9BACL</name>
<reference evidence="4" key="1">
    <citation type="journal article" date="2019" name="Int. J. Syst. Evol. Microbiol.">
        <title>The Global Catalogue of Microorganisms (GCM) 10K type strain sequencing project: providing services to taxonomists for standard genome sequencing and annotation.</title>
        <authorList>
            <consortium name="The Broad Institute Genomics Platform"/>
            <consortium name="The Broad Institute Genome Sequencing Center for Infectious Disease"/>
            <person name="Wu L."/>
            <person name="Ma J."/>
        </authorList>
    </citation>
    <scope>NUCLEOTIDE SEQUENCE [LARGE SCALE GENOMIC DNA]</scope>
    <source>
        <strain evidence="4">CGMCC 4.1434</strain>
    </source>
</reference>
<dbReference type="RefSeq" id="WP_381433885.1">
    <property type="nucleotide sequence ID" value="NZ_JBHSNO010000005.1"/>
</dbReference>
<evidence type="ECO:0000313" key="3">
    <source>
        <dbReference type="EMBL" id="MFC5589348.1"/>
    </source>
</evidence>
<evidence type="ECO:0000313" key="4">
    <source>
        <dbReference type="Proteomes" id="UP001596109"/>
    </source>
</evidence>
<organism evidence="3 4">
    <name type="scientific">Sporosarcina soli</name>
    <dbReference type="NCBI Taxonomy" id="334736"/>
    <lineage>
        <taxon>Bacteria</taxon>
        <taxon>Bacillati</taxon>
        <taxon>Bacillota</taxon>
        <taxon>Bacilli</taxon>
        <taxon>Bacillales</taxon>
        <taxon>Caryophanaceae</taxon>
        <taxon>Sporosarcina</taxon>
    </lineage>
</organism>
<sequence>MISKSIEELAVHLWDAEQTGKGIPALTELQPNLSIPEAYQVQLHNIERKRKDGRTITGKKIGLTSLAMQELLGVDQPDYGHLLDDMLVANGAEIPFSRVMQPKVEGEIAFVLKKDLVGPEVSAEDVLQATDYILPSIEVVDSRVKDWKIQLADTIADNASCGLYVLGGPPLPVSDVDLLQIRMALKRNGEVVNTGVGATALGDPAFAVAWLANKLHEFGIGLKAGEVILSGALSAAVDARPGDVFSIQMDHLDEVSVKFSSN</sequence>
<dbReference type="PANTHER" id="PTHR30143:SF0">
    <property type="entry name" value="2-KETO-4-PENTENOATE HYDRATASE"/>
    <property type="match status" value="1"/>
</dbReference>
<dbReference type="SUPFAM" id="SSF56529">
    <property type="entry name" value="FAH"/>
    <property type="match status" value="1"/>
</dbReference>
<keyword evidence="4" id="KW-1185">Reference proteome</keyword>
<protein>
    <submittedName>
        <fullName evidence="3">2-keto-4-pentenoate hydratase</fullName>
    </submittedName>
</protein>
<accession>A0ABW0TLV6</accession>
<feature type="domain" description="Fumarylacetoacetase-like C-terminal" evidence="2">
    <location>
        <begin position="85"/>
        <end position="252"/>
    </location>
</feature>
<evidence type="ECO:0000256" key="1">
    <source>
        <dbReference type="ARBA" id="ARBA00023239"/>
    </source>
</evidence>
<keyword evidence="1" id="KW-0456">Lyase</keyword>
<evidence type="ECO:0000259" key="2">
    <source>
        <dbReference type="Pfam" id="PF01557"/>
    </source>
</evidence>